<reference evidence="1" key="1">
    <citation type="submission" date="2017-02" db="EMBL/GenBank/DDBJ databases">
        <title>Genome sequence of Serratia marcescens phage BF.</title>
        <authorList>
            <person name="Casey E."/>
            <person name="Fitzgerald B."/>
            <person name="Mahony J."/>
            <person name="Lugli G."/>
            <person name="Ventura M."/>
            <person name="van Sinderen D."/>
        </authorList>
    </citation>
    <scope>NUCLEOTIDE SEQUENCE [LARGE SCALE GENOMIC DNA]</scope>
</reference>
<accession>A0A1S6UAG1</accession>
<sequence length="96" mass="11042">MSDDRLNQRMNEEAKSVEVFNLTKSSDVFRLLSETVETPKELEPVLAKIAVIGELGKSSWYEVVYHNGDEWCCYAGSKTFQDGERVLDWKYCTDVL</sequence>
<evidence type="ECO:0000313" key="2">
    <source>
        <dbReference type="Proteomes" id="UP000221837"/>
    </source>
</evidence>
<dbReference type="Proteomes" id="UP000221837">
    <property type="component" value="Genome"/>
</dbReference>
<protein>
    <submittedName>
        <fullName evidence="1">Uncharacterized protein</fullName>
    </submittedName>
</protein>
<dbReference type="EMBL" id="KY630187">
    <property type="protein sequence ID" value="AQW88677.1"/>
    <property type="molecule type" value="Genomic_DNA"/>
</dbReference>
<gene>
    <name evidence="1" type="ORF">BF_0152</name>
</gene>
<organism evidence="1 2">
    <name type="scientific">Serratia phage BF</name>
    <dbReference type="NCBI Taxonomy" id="1962671"/>
    <lineage>
        <taxon>Viruses</taxon>
        <taxon>Duplodnaviria</taxon>
        <taxon>Heunggongvirae</taxon>
        <taxon>Uroviricota</taxon>
        <taxon>Caudoviricetes</taxon>
        <taxon>Eneladusvirus</taxon>
        <taxon>Eneladusvirus BF</taxon>
    </lineage>
</organism>
<proteinExistence type="predicted"/>
<dbReference type="OrthoDB" id="35954at10239"/>
<keyword evidence="2" id="KW-1185">Reference proteome</keyword>
<evidence type="ECO:0000313" key="1">
    <source>
        <dbReference type="EMBL" id="AQW88677.1"/>
    </source>
</evidence>
<name>A0A1S6UAG1_9CAUD</name>